<dbReference type="CDD" id="cd18084">
    <property type="entry name" value="RsmE-like"/>
    <property type="match status" value="1"/>
</dbReference>
<name>A0A6J7IZ13_9ZZZZ</name>
<organism evidence="13">
    <name type="scientific">freshwater metagenome</name>
    <dbReference type="NCBI Taxonomy" id="449393"/>
    <lineage>
        <taxon>unclassified sequences</taxon>
        <taxon>metagenomes</taxon>
        <taxon>ecological metagenomes</taxon>
    </lineage>
</organism>
<dbReference type="SUPFAM" id="SSF75217">
    <property type="entry name" value="alpha/beta knot"/>
    <property type="match status" value="1"/>
</dbReference>
<proteinExistence type="inferred from homology"/>
<comment type="subcellular location">
    <subcellularLocation>
        <location evidence="1">Cytoplasm</location>
    </subcellularLocation>
</comment>
<evidence type="ECO:0000256" key="2">
    <source>
        <dbReference type="ARBA" id="ARBA00005528"/>
    </source>
</evidence>
<dbReference type="EC" id="2.1.1.193" evidence="3"/>
<reference evidence="13" key="1">
    <citation type="submission" date="2020-05" db="EMBL/GenBank/DDBJ databases">
        <authorList>
            <person name="Chiriac C."/>
            <person name="Salcher M."/>
            <person name="Ghai R."/>
            <person name="Kavagutti S V."/>
        </authorList>
    </citation>
    <scope>NUCLEOTIDE SEQUENCE</scope>
</reference>
<sequence>MSAASRRPPFGPPLVFVATLDRPALNDADAHHLGRVLRLRAGDVLTAADGAGRWRECTYRATAQLEISGEVFEEPMPEPPITIAFALTKADKPELVVQKLTELGVDRVVAFRAARSIVLWDEAKAARNVERWRSVAREAAMQSRRSRLPIIEPISTFAEVAGRPGAALSVAGGAPPGLHLPTVLVGPEGGWSPEEDATPMPRVAFGDHVLRAETAAITACSVVAAIRSRLAGDLSHPDAS</sequence>
<evidence type="ECO:0000259" key="11">
    <source>
        <dbReference type="Pfam" id="PF04452"/>
    </source>
</evidence>
<keyword evidence="7" id="KW-0808">Transferase</keyword>
<dbReference type="GO" id="GO:0005737">
    <property type="term" value="C:cytoplasm"/>
    <property type="evidence" value="ECO:0007669"/>
    <property type="project" value="UniProtKB-SubCell"/>
</dbReference>
<feature type="domain" description="Ribosomal RNA small subunit methyltransferase E PUA-like" evidence="12">
    <location>
        <begin position="25"/>
        <end position="59"/>
    </location>
</feature>
<evidence type="ECO:0000259" key="12">
    <source>
        <dbReference type="Pfam" id="PF20260"/>
    </source>
</evidence>
<dbReference type="NCBIfam" id="TIGR00046">
    <property type="entry name" value="RsmE family RNA methyltransferase"/>
    <property type="match status" value="1"/>
</dbReference>
<evidence type="ECO:0000256" key="1">
    <source>
        <dbReference type="ARBA" id="ARBA00004496"/>
    </source>
</evidence>
<comment type="catalytic activity">
    <reaction evidence="10">
        <text>uridine(1498) in 16S rRNA + S-adenosyl-L-methionine = N(3)-methyluridine(1498) in 16S rRNA + S-adenosyl-L-homocysteine + H(+)</text>
        <dbReference type="Rhea" id="RHEA:42920"/>
        <dbReference type="Rhea" id="RHEA-COMP:10283"/>
        <dbReference type="Rhea" id="RHEA-COMP:10284"/>
        <dbReference type="ChEBI" id="CHEBI:15378"/>
        <dbReference type="ChEBI" id="CHEBI:57856"/>
        <dbReference type="ChEBI" id="CHEBI:59789"/>
        <dbReference type="ChEBI" id="CHEBI:65315"/>
        <dbReference type="ChEBI" id="CHEBI:74502"/>
        <dbReference type="EC" id="2.1.1.193"/>
    </reaction>
</comment>
<evidence type="ECO:0000256" key="10">
    <source>
        <dbReference type="ARBA" id="ARBA00047944"/>
    </source>
</evidence>
<protein>
    <recommendedName>
        <fullName evidence="3">16S rRNA (uracil(1498)-N(3))-methyltransferase</fullName>
        <ecNumber evidence="3">2.1.1.193</ecNumber>
    </recommendedName>
</protein>
<dbReference type="AlphaFoldDB" id="A0A6J7IZ13"/>
<dbReference type="PANTHER" id="PTHR30027:SF3">
    <property type="entry name" value="16S RRNA (URACIL(1498)-N(3))-METHYLTRANSFERASE"/>
    <property type="match status" value="1"/>
</dbReference>
<dbReference type="GO" id="GO:0070042">
    <property type="term" value="F:rRNA (uridine-N3-)-methyltransferase activity"/>
    <property type="evidence" value="ECO:0007669"/>
    <property type="project" value="TreeGrafter"/>
</dbReference>
<keyword evidence="6" id="KW-0489">Methyltransferase</keyword>
<dbReference type="InterPro" id="IPR029026">
    <property type="entry name" value="tRNA_m1G_MTases_N"/>
</dbReference>
<evidence type="ECO:0000256" key="9">
    <source>
        <dbReference type="ARBA" id="ARBA00025699"/>
    </source>
</evidence>
<gene>
    <name evidence="13" type="ORF">UFOPK3543_02962</name>
</gene>
<comment type="similarity">
    <text evidence="2">Belongs to the RNA methyltransferase RsmE family.</text>
</comment>
<evidence type="ECO:0000256" key="8">
    <source>
        <dbReference type="ARBA" id="ARBA00022691"/>
    </source>
</evidence>
<dbReference type="InterPro" id="IPR046886">
    <property type="entry name" value="RsmE_MTase_dom"/>
</dbReference>
<dbReference type="InterPro" id="IPR006700">
    <property type="entry name" value="RsmE"/>
</dbReference>
<keyword evidence="4" id="KW-0963">Cytoplasm</keyword>
<dbReference type="GO" id="GO:0070475">
    <property type="term" value="P:rRNA base methylation"/>
    <property type="evidence" value="ECO:0007669"/>
    <property type="project" value="TreeGrafter"/>
</dbReference>
<evidence type="ECO:0000256" key="6">
    <source>
        <dbReference type="ARBA" id="ARBA00022603"/>
    </source>
</evidence>
<feature type="domain" description="Ribosomal RNA small subunit methyltransferase E methyltransferase" evidence="11">
    <location>
        <begin position="78"/>
        <end position="223"/>
    </location>
</feature>
<dbReference type="Pfam" id="PF04452">
    <property type="entry name" value="Methyltrans_RNA"/>
    <property type="match status" value="1"/>
</dbReference>
<dbReference type="PANTHER" id="PTHR30027">
    <property type="entry name" value="RIBOSOMAL RNA SMALL SUBUNIT METHYLTRANSFERASE E"/>
    <property type="match status" value="1"/>
</dbReference>
<comment type="function">
    <text evidence="9">Specifically methylates the N3 position of the uracil ring of uridine 1498 (m3U1498) in 16S rRNA. Acts on the fully assembled 30S ribosomal subunit.</text>
</comment>
<keyword evidence="5" id="KW-0698">rRNA processing</keyword>
<dbReference type="SUPFAM" id="SSF88697">
    <property type="entry name" value="PUA domain-like"/>
    <property type="match status" value="1"/>
</dbReference>
<keyword evidence="8" id="KW-0949">S-adenosyl-L-methionine</keyword>
<dbReference type="EMBL" id="CAFBMH010000179">
    <property type="protein sequence ID" value="CAB4936165.1"/>
    <property type="molecule type" value="Genomic_DNA"/>
</dbReference>
<evidence type="ECO:0000256" key="4">
    <source>
        <dbReference type="ARBA" id="ARBA00022490"/>
    </source>
</evidence>
<evidence type="ECO:0000256" key="3">
    <source>
        <dbReference type="ARBA" id="ARBA00012328"/>
    </source>
</evidence>
<dbReference type="InterPro" id="IPR015947">
    <property type="entry name" value="PUA-like_sf"/>
</dbReference>
<evidence type="ECO:0000256" key="5">
    <source>
        <dbReference type="ARBA" id="ARBA00022552"/>
    </source>
</evidence>
<evidence type="ECO:0000313" key="13">
    <source>
        <dbReference type="EMBL" id="CAB4936165.1"/>
    </source>
</evidence>
<dbReference type="Pfam" id="PF20260">
    <property type="entry name" value="PUA_4"/>
    <property type="match status" value="1"/>
</dbReference>
<dbReference type="Gene3D" id="3.40.1280.10">
    <property type="match status" value="1"/>
</dbReference>
<accession>A0A6J7IZ13</accession>
<evidence type="ECO:0000256" key="7">
    <source>
        <dbReference type="ARBA" id="ARBA00022679"/>
    </source>
</evidence>
<dbReference type="InterPro" id="IPR046887">
    <property type="entry name" value="RsmE_PUA-like"/>
</dbReference>
<dbReference type="PIRSF" id="PIRSF015601">
    <property type="entry name" value="MTase_slr0722"/>
    <property type="match status" value="1"/>
</dbReference>
<dbReference type="InterPro" id="IPR029028">
    <property type="entry name" value="Alpha/beta_knot_MTases"/>
</dbReference>